<protein>
    <submittedName>
        <fullName evidence="2">Uncharacterized protein</fullName>
    </submittedName>
</protein>
<dbReference type="Proteomes" id="UP000828390">
    <property type="component" value="Unassembled WGS sequence"/>
</dbReference>
<reference evidence="2" key="1">
    <citation type="journal article" date="2019" name="bioRxiv">
        <title>The Genome of the Zebra Mussel, Dreissena polymorpha: A Resource for Invasive Species Research.</title>
        <authorList>
            <person name="McCartney M.A."/>
            <person name="Auch B."/>
            <person name="Kono T."/>
            <person name="Mallez S."/>
            <person name="Zhang Y."/>
            <person name="Obille A."/>
            <person name="Becker A."/>
            <person name="Abrahante J.E."/>
            <person name="Garbe J."/>
            <person name="Badalamenti J.P."/>
            <person name="Herman A."/>
            <person name="Mangelson H."/>
            <person name="Liachko I."/>
            <person name="Sullivan S."/>
            <person name="Sone E.D."/>
            <person name="Koren S."/>
            <person name="Silverstein K.A.T."/>
            <person name="Beckman K.B."/>
            <person name="Gohl D.M."/>
        </authorList>
    </citation>
    <scope>NUCLEOTIDE SEQUENCE</scope>
    <source>
        <strain evidence="2">Duluth1</strain>
        <tissue evidence="2">Whole animal</tissue>
    </source>
</reference>
<organism evidence="2 3">
    <name type="scientific">Dreissena polymorpha</name>
    <name type="common">Zebra mussel</name>
    <name type="synonym">Mytilus polymorpha</name>
    <dbReference type="NCBI Taxonomy" id="45954"/>
    <lineage>
        <taxon>Eukaryota</taxon>
        <taxon>Metazoa</taxon>
        <taxon>Spiralia</taxon>
        <taxon>Lophotrochozoa</taxon>
        <taxon>Mollusca</taxon>
        <taxon>Bivalvia</taxon>
        <taxon>Autobranchia</taxon>
        <taxon>Heteroconchia</taxon>
        <taxon>Euheterodonta</taxon>
        <taxon>Imparidentia</taxon>
        <taxon>Neoheterodontei</taxon>
        <taxon>Myida</taxon>
        <taxon>Dreissenoidea</taxon>
        <taxon>Dreissenidae</taxon>
        <taxon>Dreissena</taxon>
    </lineage>
</organism>
<comment type="caution">
    <text evidence="2">The sequence shown here is derived from an EMBL/GenBank/DDBJ whole genome shotgun (WGS) entry which is preliminary data.</text>
</comment>
<dbReference type="EMBL" id="JAIWYP010000008">
    <property type="protein sequence ID" value="KAH3780017.1"/>
    <property type="molecule type" value="Genomic_DNA"/>
</dbReference>
<name>A0A9D4IQD0_DREPO</name>
<proteinExistence type="predicted"/>
<reference evidence="2" key="2">
    <citation type="submission" date="2020-11" db="EMBL/GenBank/DDBJ databases">
        <authorList>
            <person name="McCartney M.A."/>
            <person name="Auch B."/>
            <person name="Kono T."/>
            <person name="Mallez S."/>
            <person name="Becker A."/>
            <person name="Gohl D.M."/>
            <person name="Silverstein K.A.T."/>
            <person name="Koren S."/>
            <person name="Bechman K.B."/>
            <person name="Herman A."/>
            <person name="Abrahante J.E."/>
            <person name="Garbe J."/>
        </authorList>
    </citation>
    <scope>NUCLEOTIDE SEQUENCE</scope>
    <source>
        <strain evidence="2">Duluth1</strain>
        <tissue evidence="2">Whole animal</tissue>
    </source>
</reference>
<evidence type="ECO:0000313" key="3">
    <source>
        <dbReference type="Proteomes" id="UP000828390"/>
    </source>
</evidence>
<sequence>MFILMKSGLGLYLGHLGSETRSLGQINNDRKDTHGPKVSVRGWGGGEVSLLNVASCERFVLWERSKARVNTDGGEYNFCE</sequence>
<keyword evidence="3" id="KW-1185">Reference proteome</keyword>
<evidence type="ECO:0000313" key="1">
    <source>
        <dbReference type="EMBL" id="KAH3780017.1"/>
    </source>
</evidence>
<accession>A0A9D4IQD0</accession>
<gene>
    <name evidence="1" type="ORF">DPMN_157826</name>
    <name evidence="2" type="ORF">DPMN_157827</name>
</gene>
<evidence type="ECO:0000313" key="2">
    <source>
        <dbReference type="EMBL" id="KAH3780018.1"/>
    </source>
</evidence>
<dbReference type="EMBL" id="JAIWYP010000008">
    <property type="protein sequence ID" value="KAH3780018.1"/>
    <property type="molecule type" value="Genomic_DNA"/>
</dbReference>
<dbReference type="AlphaFoldDB" id="A0A9D4IQD0"/>